<sequence>MFLKAGNTISLLLFEDKLKQLYHIYTSQVAGGSTESFESLDDDSIIEFLLTVEATVCHNTKKNVVSVDKKKLTNKKIVKCLDNLVLTYNCAWTHYFLFCFKLC</sequence>
<proteinExistence type="predicted"/>
<evidence type="ECO:0000313" key="1">
    <source>
        <dbReference type="EMBL" id="CAB3995563.1"/>
    </source>
</evidence>
<reference evidence="1" key="1">
    <citation type="submission" date="2020-04" db="EMBL/GenBank/DDBJ databases">
        <authorList>
            <person name="Alioto T."/>
            <person name="Alioto T."/>
            <person name="Gomez Garrido J."/>
        </authorList>
    </citation>
    <scope>NUCLEOTIDE SEQUENCE</scope>
    <source>
        <strain evidence="1">A484AB</strain>
    </source>
</reference>
<evidence type="ECO:0000313" key="2">
    <source>
        <dbReference type="Proteomes" id="UP001152795"/>
    </source>
</evidence>
<keyword evidence="2" id="KW-1185">Reference proteome</keyword>
<name>A0A6S7GUN7_PARCT</name>
<dbReference type="EMBL" id="CACRXK020002687">
    <property type="protein sequence ID" value="CAB3995563.1"/>
    <property type="molecule type" value="Genomic_DNA"/>
</dbReference>
<dbReference type="AlphaFoldDB" id="A0A6S7GUN7"/>
<comment type="caution">
    <text evidence="1">The sequence shown here is derived from an EMBL/GenBank/DDBJ whole genome shotgun (WGS) entry which is preliminary data.</text>
</comment>
<dbReference type="Proteomes" id="UP001152795">
    <property type="component" value="Unassembled WGS sequence"/>
</dbReference>
<accession>A0A6S7GUN7</accession>
<gene>
    <name evidence="1" type="ORF">PACLA_8A051961</name>
</gene>
<protein>
    <submittedName>
        <fullName evidence="1">Uncharacterized protein</fullName>
    </submittedName>
</protein>
<organism evidence="1 2">
    <name type="scientific">Paramuricea clavata</name>
    <name type="common">Red gorgonian</name>
    <name type="synonym">Violescent sea-whip</name>
    <dbReference type="NCBI Taxonomy" id="317549"/>
    <lineage>
        <taxon>Eukaryota</taxon>
        <taxon>Metazoa</taxon>
        <taxon>Cnidaria</taxon>
        <taxon>Anthozoa</taxon>
        <taxon>Octocorallia</taxon>
        <taxon>Malacalcyonacea</taxon>
        <taxon>Plexauridae</taxon>
        <taxon>Paramuricea</taxon>
    </lineage>
</organism>